<dbReference type="SUPFAM" id="SSF89372">
    <property type="entry name" value="Fucose-specific lectin"/>
    <property type="match status" value="1"/>
</dbReference>
<protein>
    <recommendedName>
        <fullName evidence="5">EF-hand domain-containing protein</fullName>
    </recommendedName>
</protein>
<evidence type="ECO:0000313" key="4">
    <source>
        <dbReference type="Proteomes" id="UP000614424"/>
    </source>
</evidence>
<reference evidence="3 4" key="1">
    <citation type="submission" date="2020-08" db="EMBL/GenBank/DDBJ databases">
        <title>Bridging the membrane lipid divide: bacteria of the FCB group superphylum have the potential to synthesize archaeal ether lipids.</title>
        <authorList>
            <person name="Villanueva L."/>
            <person name="Von Meijenfeldt F.A.B."/>
            <person name="Westbye A.B."/>
            <person name="Yadav S."/>
            <person name="Hopmans E.C."/>
            <person name="Dutilh B.E."/>
            <person name="Sinninghe Damste J.S."/>
        </authorList>
    </citation>
    <scope>NUCLEOTIDE SEQUENCE [LARGE SCALE GENOMIC DNA]</scope>
    <source>
        <strain evidence="3">NIOZ-UU47</strain>
    </source>
</reference>
<organism evidence="3 4">
    <name type="scientific">Candidatus Desulfobia pelagia</name>
    <dbReference type="NCBI Taxonomy" id="2841692"/>
    <lineage>
        <taxon>Bacteria</taxon>
        <taxon>Pseudomonadati</taxon>
        <taxon>Thermodesulfobacteriota</taxon>
        <taxon>Desulfobulbia</taxon>
        <taxon>Desulfobulbales</taxon>
        <taxon>Desulfobulbaceae</taxon>
        <taxon>Candidatus Desulfobia</taxon>
    </lineage>
</organism>
<name>A0A8J6NDZ2_9BACT</name>
<evidence type="ECO:0000313" key="3">
    <source>
        <dbReference type="EMBL" id="MBC8317787.1"/>
    </source>
</evidence>
<feature type="signal peptide" evidence="2">
    <location>
        <begin position="1"/>
        <end position="22"/>
    </location>
</feature>
<dbReference type="GO" id="GO:0005509">
    <property type="term" value="F:calcium ion binding"/>
    <property type="evidence" value="ECO:0007669"/>
    <property type="project" value="InterPro"/>
</dbReference>
<feature type="chain" id="PRO_5035245371" description="EF-hand domain-containing protein" evidence="2">
    <location>
        <begin position="23"/>
        <end position="519"/>
    </location>
</feature>
<dbReference type="Proteomes" id="UP000614424">
    <property type="component" value="Unassembled WGS sequence"/>
</dbReference>
<dbReference type="Gene3D" id="4.10.1080.10">
    <property type="entry name" value="TSP type-3 repeat"/>
    <property type="match status" value="1"/>
</dbReference>
<evidence type="ECO:0000256" key="1">
    <source>
        <dbReference type="SAM" id="MobiDB-lite"/>
    </source>
</evidence>
<dbReference type="PROSITE" id="PS00018">
    <property type="entry name" value="EF_HAND_1"/>
    <property type="match status" value="1"/>
</dbReference>
<feature type="region of interest" description="Disordered" evidence="1">
    <location>
        <begin position="401"/>
        <end position="427"/>
    </location>
</feature>
<dbReference type="InterPro" id="IPR018247">
    <property type="entry name" value="EF_Hand_1_Ca_BS"/>
</dbReference>
<feature type="compositionally biased region" description="Low complexity" evidence="1">
    <location>
        <begin position="409"/>
        <end position="421"/>
    </location>
</feature>
<dbReference type="Gene3D" id="2.120.10.70">
    <property type="entry name" value="Fucose-specific lectin"/>
    <property type="match status" value="1"/>
</dbReference>
<sequence length="519" mass="56863">MKKPLLSILVSVILVASATVIAQETPGWHHMLVDNPEIDDHLRIKTHPFTGKPYISYYDANTYEVKLASLQEGVWDIDIVASLAPSNIGDLATCLSFHPVTGLPAVTYSGTDWKLYYGYQDEFGNWNADYIDTAPASGSAFGLEYDHNSVPWVIYNNFNDFIVRVAHKSGESWEITQVDTDGASFDLAIHPETGYPAIAYLKITDFDQFADVLMYASYNGSSWDKEIVDNSNDDHGPLSLVFHPTSHYPMIAYTPKISPGNRDLYFAAWNGSAWAIEEVDNVGDIGGWVDLAIDPVNNNPAIVYRIEEFHPDYTEPLFFTSKDGDTWAKELIDLNVKKGKSVSFSQTGTAFIAYEKVLSDLYFSYKHESSNDEDGDGVINDLDDCSGTPYGESVYTNGCSASQIDSDGDGVPDVSDPCPQDNPDDPDHDGICTSSDICLLGDDHIDSDADTVPDACDICSNYDDSLDADQDGTVDCIDSGDSDEDGFIDAEEVACGSDPADGNSKCNSFLPFLMLLLDD</sequence>
<accession>A0A8J6NDZ2</accession>
<dbReference type="EMBL" id="JACNJZ010000106">
    <property type="protein sequence ID" value="MBC8317787.1"/>
    <property type="molecule type" value="Genomic_DNA"/>
</dbReference>
<dbReference type="AlphaFoldDB" id="A0A8J6NDZ2"/>
<evidence type="ECO:0000256" key="2">
    <source>
        <dbReference type="SAM" id="SignalP"/>
    </source>
</evidence>
<gene>
    <name evidence="3" type="ORF">H8E41_07755</name>
</gene>
<evidence type="ECO:0008006" key="5">
    <source>
        <dbReference type="Google" id="ProtNLM"/>
    </source>
</evidence>
<dbReference type="InterPro" id="IPR028974">
    <property type="entry name" value="TSP_type-3_rpt"/>
</dbReference>
<comment type="caution">
    <text evidence="3">The sequence shown here is derived from an EMBL/GenBank/DDBJ whole genome shotgun (WGS) entry which is preliminary data.</text>
</comment>
<keyword evidence="2" id="KW-0732">Signal</keyword>
<dbReference type="SUPFAM" id="SSF103647">
    <property type="entry name" value="TSP type-3 repeat"/>
    <property type="match status" value="1"/>
</dbReference>
<proteinExistence type="predicted"/>